<proteinExistence type="predicted"/>
<dbReference type="OrthoDB" id="331037at2"/>
<keyword evidence="1" id="KW-0732">Signal</keyword>
<dbReference type="AlphaFoldDB" id="A0A4Z1AH57"/>
<feature type="signal peptide" evidence="1">
    <location>
        <begin position="1"/>
        <end position="19"/>
    </location>
</feature>
<comment type="caution">
    <text evidence="3">The sequence shown here is derived from an EMBL/GenBank/DDBJ whole genome shotgun (WGS) entry which is preliminary data.</text>
</comment>
<dbReference type="InterPro" id="IPR003646">
    <property type="entry name" value="SH3-like_bac-type"/>
</dbReference>
<dbReference type="Pfam" id="PF08239">
    <property type="entry name" value="SH3_3"/>
    <property type="match status" value="1"/>
</dbReference>
<sequence length="217" mass="24401">MKRMPILVLLFFMISGSLAANDPKIVYVTAKSGLTLREKPGIKSKAITLIPTLSPVTRIKQTVIANDQERIERRTGNWVLVSYQEFKGYVFDGYLSSIQPDENNWFIGEYTSDLALSGNFYPSYLYLDRDSKFEMEVNLCHGFGTITGTWKTETNKQDTLVIANVTGSDFGLKEVGKIKIVFIKSAEGLSFDSIVSNKEDPMHIGCEFGKTLFLIKK</sequence>
<reference evidence="3" key="1">
    <citation type="journal article" date="2019" name="PLoS Negl. Trop. Dis.">
        <title>Revisiting the worldwide diversity of Leptospira species in the environment.</title>
        <authorList>
            <person name="Vincent A.T."/>
            <person name="Schiettekatte O."/>
            <person name="Bourhy P."/>
            <person name="Veyrier F.J."/>
            <person name="Picardeau M."/>
        </authorList>
    </citation>
    <scope>NUCLEOTIDE SEQUENCE [LARGE SCALE GENOMIC DNA]</scope>
    <source>
        <strain evidence="3">201601113</strain>
    </source>
</reference>
<dbReference type="RefSeq" id="WP_135755486.1">
    <property type="nucleotide sequence ID" value="NZ_RQHS01000005.1"/>
</dbReference>
<dbReference type="Proteomes" id="UP000297241">
    <property type="component" value="Unassembled WGS sequence"/>
</dbReference>
<protein>
    <submittedName>
        <fullName evidence="3">SH3 domain-containing protein</fullName>
    </submittedName>
</protein>
<name>A0A4Z1AH57_9LEPT</name>
<feature type="domain" description="SH3b" evidence="2">
    <location>
        <begin position="32"/>
        <end position="96"/>
    </location>
</feature>
<accession>A0A4Z1AH57</accession>
<dbReference type="EMBL" id="RQHS01000005">
    <property type="protein sequence ID" value="TGN02811.1"/>
    <property type="molecule type" value="Genomic_DNA"/>
</dbReference>
<keyword evidence="4" id="KW-1185">Reference proteome</keyword>
<dbReference type="Gene3D" id="2.30.30.40">
    <property type="entry name" value="SH3 Domains"/>
    <property type="match status" value="1"/>
</dbReference>
<evidence type="ECO:0000313" key="3">
    <source>
        <dbReference type="EMBL" id="TGN02811.1"/>
    </source>
</evidence>
<evidence type="ECO:0000256" key="1">
    <source>
        <dbReference type="SAM" id="SignalP"/>
    </source>
</evidence>
<gene>
    <name evidence="3" type="ORF">EHR06_02015</name>
</gene>
<organism evidence="3 4">
    <name type="scientific">Leptospira dzoumogneensis</name>
    <dbReference type="NCBI Taxonomy" id="2484904"/>
    <lineage>
        <taxon>Bacteria</taxon>
        <taxon>Pseudomonadati</taxon>
        <taxon>Spirochaetota</taxon>
        <taxon>Spirochaetia</taxon>
        <taxon>Leptospirales</taxon>
        <taxon>Leptospiraceae</taxon>
        <taxon>Leptospira</taxon>
    </lineage>
</organism>
<feature type="chain" id="PRO_5021445989" evidence="1">
    <location>
        <begin position="20"/>
        <end position="217"/>
    </location>
</feature>
<evidence type="ECO:0000259" key="2">
    <source>
        <dbReference type="Pfam" id="PF08239"/>
    </source>
</evidence>
<evidence type="ECO:0000313" key="4">
    <source>
        <dbReference type="Proteomes" id="UP000297241"/>
    </source>
</evidence>